<dbReference type="Gene3D" id="1.20.5.170">
    <property type="match status" value="1"/>
</dbReference>
<comment type="subcellular location">
    <subcellularLocation>
        <location evidence="1">Nucleus</location>
    </subcellularLocation>
</comment>
<evidence type="ECO:0000256" key="1">
    <source>
        <dbReference type="ARBA" id="ARBA00004123"/>
    </source>
</evidence>
<dbReference type="GO" id="GO:0003700">
    <property type="term" value="F:DNA-binding transcription factor activity"/>
    <property type="evidence" value="ECO:0007669"/>
    <property type="project" value="InterPro"/>
</dbReference>
<dbReference type="InterPro" id="IPR044759">
    <property type="entry name" value="bZIP_RF2"/>
</dbReference>
<feature type="region of interest" description="Disordered" evidence="9">
    <location>
        <begin position="219"/>
        <end position="278"/>
    </location>
</feature>
<dbReference type="SUPFAM" id="SSF57959">
    <property type="entry name" value="Leucine zipper domain"/>
    <property type="match status" value="1"/>
</dbReference>
<feature type="domain" description="BZIP" evidence="10">
    <location>
        <begin position="344"/>
        <end position="407"/>
    </location>
</feature>
<gene>
    <name evidence="11" type="ORF">Cni_G08839</name>
</gene>
<evidence type="ECO:0000313" key="11">
    <source>
        <dbReference type="EMBL" id="WOL00126.1"/>
    </source>
</evidence>
<keyword evidence="8" id="KW-0175">Coiled coil</keyword>
<reference evidence="11 12" key="1">
    <citation type="submission" date="2023-10" db="EMBL/GenBank/DDBJ databases">
        <title>Chromosome-scale genome assembly provides insights into flower coloration mechanisms of Canna indica.</title>
        <authorList>
            <person name="Li C."/>
        </authorList>
    </citation>
    <scope>NUCLEOTIDE SEQUENCE [LARGE SCALE GENOMIC DNA]</scope>
    <source>
        <tissue evidence="11">Flower</tissue>
    </source>
</reference>
<keyword evidence="3" id="KW-0805">Transcription regulation</keyword>
<feature type="region of interest" description="Disordered" evidence="9">
    <location>
        <begin position="1"/>
        <end position="81"/>
    </location>
</feature>
<evidence type="ECO:0000256" key="2">
    <source>
        <dbReference type="ARBA" id="ARBA00007163"/>
    </source>
</evidence>
<evidence type="ECO:0000256" key="7">
    <source>
        <dbReference type="ARBA" id="ARBA00054342"/>
    </source>
</evidence>
<proteinExistence type="inferred from homology"/>
<feature type="region of interest" description="Disordered" evidence="9">
    <location>
        <begin position="96"/>
        <end position="135"/>
    </location>
</feature>
<feature type="coiled-coil region" evidence="8">
    <location>
        <begin position="362"/>
        <end position="389"/>
    </location>
</feature>
<accession>A0AAQ3Q616</accession>
<evidence type="ECO:0000313" key="12">
    <source>
        <dbReference type="Proteomes" id="UP001327560"/>
    </source>
</evidence>
<keyword evidence="5" id="KW-0804">Transcription</keyword>
<keyword evidence="4" id="KW-0238">DNA-binding</keyword>
<evidence type="ECO:0000256" key="8">
    <source>
        <dbReference type="SAM" id="Coils"/>
    </source>
</evidence>
<dbReference type="PANTHER" id="PTHR13690:SF80">
    <property type="entry name" value="BZIP TRANSCRIPTION FACTOR FAMILY PROTEIN-RELATED"/>
    <property type="match status" value="1"/>
</dbReference>
<dbReference type="Proteomes" id="UP001327560">
    <property type="component" value="Chromosome 3"/>
</dbReference>
<evidence type="ECO:0000256" key="6">
    <source>
        <dbReference type="ARBA" id="ARBA00023242"/>
    </source>
</evidence>
<dbReference type="GO" id="GO:0005634">
    <property type="term" value="C:nucleus"/>
    <property type="evidence" value="ECO:0007669"/>
    <property type="project" value="UniProtKB-SubCell"/>
</dbReference>
<evidence type="ECO:0000259" key="10">
    <source>
        <dbReference type="PROSITE" id="PS50217"/>
    </source>
</evidence>
<evidence type="ECO:0000256" key="4">
    <source>
        <dbReference type="ARBA" id="ARBA00023125"/>
    </source>
</evidence>
<comment type="similarity">
    <text evidence="2">Belongs to the bZIP family.</text>
</comment>
<dbReference type="FunFam" id="1.20.5.170:FF:000009">
    <property type="entry name" value="probable transcription factor PosF21"/>
    <property type="match status" value="1"/>
</dbReference>
<evidence type="ECO:0000256" key="9">
    <source>
        <dbReference type="SAM" id="MobiDB-lite"/>
    </source>
</evidence>
<feature type="compositionally biased region" description="Polar residues" evidence="9">
    <location>
        <begin position="1"/>
        <end position="26"/>
    </location>
</feature>
<evidence type="ECO:0000256" key="5">
    <source>
        <dbReference type="ARBA" id="ARBA00023163"/>
    </source>
</evidence>
<dbReference type="CDD" id="cd14703">
    <property type="entry name" value="bZIP_plant_RF2"/>
    <property type="match status" value="1"/>
</dbReference>
<dbReference type="Pfam" id="PF07716">
    <property type="entry name" value="bZIP_2"/>
    <property type="match status" value="1"/>
</dbReference>
<dbReference type="GO" id="GO:0003677">
    <property type="term" value="F:DNA binding"/>
    <property type="evidence" value="ECO:0007669"/>
    <property type="project" value="UniProtKB-KW"/>
</dbReference>
<comment type="function">
    <text evidence="7">Transcription factor probably involved in vascular development and shoot tissue organization. Binds to the DNA sequence 5'-CCGAGTGTGCCCCTGG-3' present in the promoter region Box II of the phloem-specific rice tungro bacilliform virus (RTBV) promoter. May regulate tissue-specific expression of the RTBV promoter and virus replication.</text>
</comment>
<name>A0AAQ3Q616_9LILI</name>
<dbReference type="InterPro" id="IPR046347">
    <property type="entry name" value="bZIP_sf"/>
</dbReference>
<dbReference type="EMBL" id="CP136892">
    <property type="protein sequence ID" value="WOL00126.1"/>
    <property type="molecule type" value="Genomic_DNA"/>
</dbReference>
<protein>
    <recommendedName>
        <fullName evidence="10">BZIP domain-containing protein</fullName>
    </recommendedName>
</protein>
<evidence type="ECO:0000256" key="3">
    <source>
        <dbReference type="ARBA" id="ARBA00023015"/>
    </source>
</evidence>
<dbReference type="InterPro" id="IPR004827">
    <property type="entry name" value="bZIP"/>
</dbReference>
<organism evidence="11 12">
    <name type="scientific">Canna indica</name>
    <name type="common">Indian-shot</name>
    <dbReference type="NCBI Taxonomy" id="4628"/>
    <lineage>
        <taxon>Eukaryota</taxon>
        <taxon>Viridiplantae</taxon>
        <taxon>Streptophyta</taxon>
        <taxon>Embryophyta</taxon>
        <taxon>Tracheophyta</taxon>
        <taxon>Spermatophyta</taxon>
        <taxon>Magnoliopsida</taxon>
        <taxon>Liliopsida</taxon>
        <taxon>Zingiberales</taxon>
        <taxon>Cannaceae</taxon>
        <taxon>Canna</taxon>
    </lineage>
</organism>
<dbReference type="PROSITE" id="PS50217">
    <property type="entry name" value="BZIP"/>
    <property type="match status" value="1"/>
</dbReference>
<keyword evidence="6" id="KW-0539">Nucleus</keyword>
<sequence>MENSENHMVQQQQQRLFIAKQQQQNPLPMHPGFSAEAGKRPGVPSASPYSHFITPAPPLPQQQIPRPSSGPLHSRSRSHPALFSLDSLTPFSCRVDSPPTTSLSDSVSADVSMDDHDAPISGSPPLPPRNPTAAAAAIAPARDGLPPRKDHRRSQSDVPFAFFPPPMPLHAAGFLDSAKLAAGMKAEGGRWDCGLNADGVTSEDLFNAYMNLQGFDAMTSSEENHSRDSVSKTNAADSSENEADSNRKSGMGAMNAPMKEEMKRSAARDASANLSRHSRSLSMESFMGKFNFGEEPRKLQNSKTSSLDGAPDTFSLEFGNGQFTAAEMKKIMENEKLVEMAMADPKRVKRILANRQSAARSKERKMKYITELEHRVQALQSETTTLSAQLTMMQRDSAGIMSQNNELKFRLQAMEQHAHLKDALNEALSAEVQRLKLSFSELANAHQASINSQMFQLQQKQEPQQVPLYHLQKQQNDAVIDDTSEH</sequence>
<keyword evidence="12" id="KW-1185">Reference proteome</keyword>
<feature type="compositionally biased region" description="Low complexity" evidence="9">
    <location>
        <begin position="102"/>
        <end position="111"/>
    </location>
</feature>
<dbReference type="PANTHER" id="PTHR13690">
    <property type="entry name" value="TRANSCRIPTION FACTOR POSF21-RELATED"/>
    <property type="match status" value="1"/>
</dbReference>
<feature type="compositionally biased region" description="Basic and acidic residues" evidence="9">
    <location>
        <begin position="258"/>
        <end position="267"/>
    </location>
</feature>
<dbReference type="AlphaFoldDB" id="A0AAQ3Q616"/>
<dbReference type="SMART" id="SM00338">
    <property type="entry name" value="BRLZ"/>
    <property type="match status" value="1"/>
</dbReference>